<evidence type="ECO:0000313" key="2">
    <source>
        <dbReference type="EMBL" id="MCI65513.1"/>
    </source>
</evidence>
<reference evidence="2 3" key="1">
    <citation type="journal article" date="2018" name="Front. Plant Sci.">
        <title>Red Clover (Trifolium pratense) and Zigzag Clover (T. medium) - A Picture of Genomic Similarities and Differences.</title>
        <authorList>
            <person name="Dluhosova J."/>
            <person name="Istvanek J."/>
            <person name="Nedelnik J."/>
            <person name="Repkova J."/>
        </authorList>
    </citation>
    <scope>NUCLEOTIDE SEQUENCE [LARGE SCALE GENOMIC DNA]</scope>
    <source>
        <strain evidence="3">cv. 10/8</strain>
        <tissue evidence="2">Leaf</tissue>
    </source>
</reference>
<name>A0A392TWI3_9FABA</name>
<feature type="non-terminal residue" evidence="2">
    <location>
        <position position="1"/>
    </location>
</feature>
<feature type="compositionally biased region" description="Basic residues" evidence="1">
    <location>
        <begin position="53"/>
        <end position="65"/>
    </location>
</feature>
<sequence length="83" mass="9619">KGAHDMLKCYIFEKGLRSDTQFKEILGLKEPQDMQDLLSCAQNYINYEEKSPKRPKSNQGRTKKPEKKEDVESLEEDTLSTPL</sequence>
<protein>
    <submittedName>
        <fullName evidence="2">Uncharacterized protein</fullName>
    </submittedName>
</protein>
<keyword evidence="3" id="KW-1185">Reference proteome</keyword>
<comment type="caution">
    <text evidence="2">The sequence shown here is derived from an EMBL/GenBank/DDBJ whole genome shotgun (WGS) entry which is preliminary data.</text>
</comment>
<organism evidence="2 3">
    <name type="scientific">Trifolium medium</name>
    <dbReference type="NCBI Taxonomy" id="97028"/>
    <lineage>
        <taxon>Eukaryota</taxon>
        <taxon>Viridiplantae</taxon>
        <taxon>Streptophyta</taxon>
        <taxon>Embryophyta</taxon>
        <taxon>Tracheophyta</taxon>
        <taxon>Spermatophyta</taxon>
        <taxon>Magnoliopsida</taxon>
        <taxon>eudicotyledons</taxon>
        <taxon>Gunneridae</taxon>
        <taxon>Pentapetalae</taxon>
        <taxon>rosids</taxon>
        <taxon>fabids</taxon>
        <taxon>Fabales</taxon>
        <taxon>Fabaceae</taxon>
        <taxon>Papilionoideae</taxon>
        <taxon>50 kb inversion clade</taxon>
        <taxon>NPAAA clade</taxon>
        <taxon>Hologalegina</taxon>
        <taxon>IRL clade</taxon>
        <taxon>Trifolieae</taxon>
        <taxon>Trifolium</taxon>
    </lineage>
</organism>
<proteinExistence type="predicted"/>
<dbReference type="Proteomes" id="UP000265520">
    <property type="component" value="Unassembled WGS sequence"/>
</dbReference>
<evidence type="ECO:0000256" key="1">
    <source>
        <dbReference type="SAM" id="MobiDB-lite"/>
    </source>
</evidence>
<accession>A0A392TWI3</accession>
<feature type="region of interest" description="Disordered" evidence="1">
    <location>
        <begin position="46"/>
        <end position="83"/>
    </location>
</feature>
<evidence type="ECO:0000313" key="3">
    <source>
        <dbReference type="Proteomes" id="UP000265520"/>
    </source>
</evidence>
<dbReference type="EMBL" id="LXQA010677202">
    <property type="protein sequence ID" value="MCI65513.1"/>
    <property type="molecule type" value="Genomic_DNA"/>
</dbReference>
<feature type="compositionally biased region" description="Acidic residues" evidence="1">
    <location>
        <begin position="72"/>
        <end position="83"/>
    </location>
</feature>
<dbReference type="AlphaFoldDB" id="A0A392TWI3"/>